<keyword evidence="4" id="KW-0521">NADP</keyword>
<dbReference type="SUPFAM" id="SSF52283">
    <property type="entry name" value="Formate/glycerate dehydrogenase catalytic domain-like"/>
    <property type="match status" value="1"/>
</dbReference>
<name>A0A1M3L6J9_9BACT</name>
<keyword evidence="6" id="KW-0520">NAD</keyword>
<dbReference type="InterPro" id="IPR007886">
    <property type="entry name" value="AlaDH/PNT_N"/>
</dbReference>
<feature type="domain" description="Alanine dehydrogenase/pyridine nucleotide transhydrogenase N-terminal" evidence="9">
    <location>
        <begin position="4"/>
        <end position="138"/>
    </location>
</feature>
<comment type="caution">
    <text evidence="10">The sequence shown here is derived from an EMBL/GenBank/DDBJ whole genome shotgun (WGS) entry which is preliminary data.</text>
</comment>
<evidence type="ECO:0000256" key="4">
    <source>
        <dbReference type="ARBA" id="ARBA00022857"/>
    </source>
</evidence>
<organism evidence="10 11">
    <name type="scientific">Candidatus Kapaibacterium thiocyanatum</name>
    <dbReference type="NCBI Taxonomy" id="1895771"/>
    <lineage>
        <taxon>Bacteria</taxon>
        <taxon>Pseudomonadati</taxon>
        <taxon>Candidatus Kapaibacteriota</taxon>
        <taxon>Candidatus Kapaibacteriia</taxon>
        <taxon>Candidatus Kapaibacteriales</taxon>
        <taxon>Candidatus Kapaibacteriaceae</taxon>
        <taxon>Candidatus Kapaibacterium</taxon>
    </lineage>
</organism>
<feature type="domain" description="Alanine dehydrogenase/pyridine nucleotide transhydrogenase NAD(H)-binding" evidence="8">
    <location>
        <begin position="147"/>
        <end position="311"/>
    </location>
</feature>
<dbReference type="PANTHER" id="PTHR10160">
    <property type="entry name" value="NAD(P) TRANSHYDROGENASE"/>
    <property type="match status" value="1"/>
</dbReference>
<evidence type="ECO:0000256" key="6">
    <source>
        <dbReference type="ARBA" id="ARBA00023027"/>
    </source>
</evidence>
<dbReference type="GO" id="GO:0008750">
    <property type="term" value="F:proton-translocating NAD(P)+ transhydrogenase activity"/>
    <property type="evidence" value="ECO:0007669"/>
    <property type="project" value="UniProtKB-EC"/>
</dbReference>
<dbReference type="GO" id="GO:0006740">
    <property type="term" value="P:NADPH regeneration"/>
    <property type="evidence" value="ECO:0007669"/>
    <property type="project" value="TreeGrafter"/>
</dbReference>
<dbReference type="InterPro" id="IPR007698">
    <property type="entry name" value="AlaDH/PNT_NAD(H)-bd"/>
</dbReference>
<accession>A0A1M3L6J9</accession>
<comment type="function">
    <text evidence="1">The transhydrogenation between NADH and NADP is coupled to respiration and ATP hydrolysis and functions as a proton pump across the membrane.</text>
</comment>
<sequence length="366" mass="37999">MRIGVVAESAPGERRVALTPRACGQLIAAGHSCLVEHGAGERGGFTDAAYAEAGCTLDARHAVMAAADLLVHVAVPEPSLIDALPSGRSFISLIYPRRNPDVVSHLARRSISACAMDCMPRISRAQSMDVLSSQNNLAGYKAVIVAADAAPKLFPLLMTAAGTVTPARVLIYGAGVAGLQAIATARRLGAIVEVSDVRPETREQVESLGASFIMVEGMERVAVEGGYVASIGEDVLARQREAVDQRLMQADVVITTALVQGGKAPVLIDADQVSRMKNGAVIVDMATAAGGNCALSQPDATVVHHGVTIIGANDLAASVPANASELYAKNVTTFLAHAATTEGMKFDLDDEIISATLVTHNGTTRS</sequence>
<dbReference type="GO" id="GO:0050661">
    <property type="term" value="F:NADP binding"/>
    <property type="evidence" value="ECO:0007669"/>
    <property type="project" value="TreeGrafter"/>
</dbReference>
<reference evidence="10 11" key="1">
    <citation type="submission" date="2016-09" db="EMBL/GenBank/DDBJ databases">
        <title>Genome-resolved meta-omics ties microbial dynamics to process performance in biotechnology for thiocyanate degradation.</title>
        <authorList>
            <person name="Kantor R.S."/>
            <person name="Huddy R.J."/>
            <person name="Iyer R."/>
            <person name="Thomas B.C."/>
            <person name="Brown C.T."/>
            <person name="Anantharaman K."/>
            <person name="Tringe S."/>
            <person name="Hettich R.L."/>
            <person name="Harrison S.T."/>
            <person name="Banfield J.F."/>
        </authorList>
    </citation>
    <scope>NUCLEOTIDE SEQUENCE [LARGE SCALE GENOMIC DNA]</scope>
    <source>
        <strain evidence="10">59-99</strain>
    </source>
</reference>
<keyword evidence="5" id="KW-1278">Translocase</keyword>
<dbReference type="SMART" id="SM01002">
    <property type="entry name" value="AlaDh_PNT_C"/>
    <property type="match status" value="1"/>
</dbReference>
<comment type="catalytic activity">
    <reaction evidence="7">
        <text>NAD(+) + NADPH + H(+)(in) = NADH + NADP(+) + H(+)(out)</text>
        <dbReference type="Rhea" id="RHEA:47992"/>
        <dbReference type="ChEBI" id="CHEBI:15378"/>
        <dbReference type="ChEBI" id="CHEBI:57540"/>
        <dbReference type="ChEBI" id="CHEBI:57783"/>
        <dbReference type="ChEBI" id="CHEBI:57945"/>
        <dbReference type="ChEBI" id="CHEBI:58349"/>
        <dbReference type="EC" id="7.1.1.1"/>
    </reaction>
</comment>
<evidence type="ECO:0000256" key="1">
    <source>
        <dbReference type="ARBA" id="ARBA00003943"/>
    </source>
</evidence>
<dbReference type="CDD" id="cd05304">
    <property type="entry name" value="Rubrum_tdh"/>
    <property type="match status" value="1"/>
</dbReference>
<dbReference type="Proteomes" id="UP000184233">
    <property type="component" value="Unassembled WGS sequence"/>
</dbReference>
<evidence type="ECO:0000256" key="3">
    <source>
        <dbReference type="ARBA" id="ARBA00022741"/>
    </source>
</evidence>
<protein>
    <recommendedName>
        <fullName evidence="2">proton-translocating NAD(P)(+) transhydrogenase</fullName>
        <ecNumber evidence="2">7.1.1.1</ecNumber>
    </recommendedName>
</protein>
<dbReference type="Pfam" id="PF05222">
    <property type="entry name" value="AlaDh_PNT_N"/>
    <property type="match status" value="1"/>
</dbReference>
<evidence type="ECO:0000313" key="10">
    <source>
        <dbReference type="EMBL" id="OJX61191.1"/>
    </source>
</evidence>
<evidence type="ECO:0000256" key="5">
    <source>
        <dbReference type="ARBA" id="ARBA00022967"/>
    </source>
</evidence>
<dbReference type="PANTHER" id="PTHR10160:SF19">
    <property type="entry name" value="PROTON-TRANSLOCATING NAD(P)(+) TRANSHYDROGENASE"/>
    <property type="match status" value="1"/>
</dbReference>
<gene>
    <name evidence="10" type="ORF">BGO89_00970</name>
</gene>
<evidence type="ECO:0000256" key="2">
    <source>
        <dbReference type="ARBA" id="ARBA00012943"/>
    </source>
</evidence>
<dbReference type="InterPro" id="IPR036291">
    <property type="entry name" value="NAD(P)-bd_dom_sf"/>
</dbReference>
<evidence type="ECO:0000259" key="9">
    <source>
        <dbReference type="SMART" id="SM01003"/>
    </source>
</evidence>
<dbReference type="EMBL" id="MKVH01000002">
    <property type="protein sequence ID" value="OJX61191.1"/>
    <property type="molecule type" value="Genomic_DNA"/>
</dbReference>
<keyword evidence="3" id="KW-0547">Nucleotide-binding</keyword>
<dbReference type="AlphaFoldDB" id="A0A1M3L6J9"/>
<evidence type="ECO:0000313" key="11">
    <source>
        <dbReference type="Proteomes" id="UP000184233"/>
    </source>
</evidence>
<dbReference type="Gene3D" id="3.40.50.720">
    <property type="entry name" value="NAD(P)-binding Rossmann-like Domain"/>
    <property type="match status" value="2"/>
</dbReference>
<dbReference type="SUPFAM" id="SSF51735">
    <property type="entry name" value="NAD(P)-binding Rossmann-fold domains"/>
    <property type="match status" value="1"/>
</dbReference>
<dbReference type="Pfam" id="PF01262">
    <property type="entry name" value="AlaDh_PNT_C"/>
    <property type="match status" value="1"/>
</dbReference>
<dbReference type="SMART" id="SM01003">
    <property type="entry name" value="AlaDh_PNT_N"/>
    <property type="match status" value="1"/>
</dbReference>
<dbReference type="GO" id="GO:0005886">
    <property type="term" value="C:plasma membrane"/>
    <property type="evidence" value="ECO:0007669"/>
    <property type="project" value="TreeGrafter"/>
</dbReference>
<proteinExistence type="predicted"/>
<dbReference type="EC" id="7.1.1.1" evidence="2"/>
<evidence type="ECO:0000256" key="7">
    <source>
        <dbReference type="ARBA" id="ARBA00048202"/>
    </source>
</evidence>
<dbReference type="STRING" id="1895771.BGO89_00970"/>
<evidence type="ECO:0000259" key="8">
    <source>
        <dbReference type="SMART" id="SM01002"/>
    </source>
</evidence>